<evidence type="ECO:0000313" key="2">
    <source>
        <dbReference type="EMBL" id="CDI80307.1"/>
    </source>
</evidence>
<feature type="signal peptide" evidence="1">
    <location>
        <begin position="1"/>
        <end position="17"/>
    </location>
</feature>
<dbReference type="EMBL" id="HG671179">
    <property type="protein sequence ID" value="CDI80307.1"/>
    <property type="molecule type" value="Genomic_DNA"/>
</dbReference>
<dbReference type="AlphaFoldDB" id="U6GL53"/>
<gene>
    <name evidence="2" type="ORF">EAH_00050520</name>
</gene>
<protein>
    <submittedName>
        <fullName evidence="2">Uncharacterized protein</fullName>
    </submittedName>
</protein>
<keyword evidence="3" id="KW-1185">Reference proteome</keyword>
<feature type="chain" id="PRO_5004671323" evidence="1">
    <location>
        <begin position="18"/>
        <end position="92"/>
    </location>
</feature>
<evidence type="ECO:0000313" key="3">
    <source>
        <dbReference type="Proteomes" id="UP000018050"/>
    </source>
</evidence>
<dbReference type="VEuPathDB" id="ToxoDB:EAH_00050520"/>
<sequence>MALLLAVLLGVFAALSAVVVPTTGRYHTRSALSPGSSITDFQSDDWRREVKIRARKYGFHLRDAFGTCSDGFSRFPMHENIYLVEVEVHLPQ</sequence>
<reference evidence="2" key="1">
    <citation type="submission" date="2013-10" db="EMBL/GenBank/DDBJ databases">
        <title>Genomic analysis of the causative agents of coccidiosis in chickens.</title>
        <authorList>
            <person name="Reid A.J."/>
            <person name="Blake D."/>
            <person name="Billington K."/>
            <person name="Browne H."/>
            <person name="Dunn M."/>
            <person name="Hung S."/>
            <person name="Kawahara F."/>
            <person name="Miranda-Saavedra D."/>
            <person name="Mourier T."/>
            <person name="Nagra H."/>
            <person name="Otto T.D."/>
            <person name="Rawlings N."/>
            <person name="Sanchez A."/>
            <person name="Sanders M."/>
            <person name="Subramaniam C."/>
            <person name="Tay Y."/>
            <person name="Dear P."/>
            <person name="Doerig C."/>
            <person name="Gruber A."/>
            <person name="Parkinson J."/>
            <person name="Shirley M."/>
            <person name="Wan K.L."/>
            <person name="Berriman M."/>
            <person name="Tomley F."/>
            <person name="Pain A."/>
        </authorList>
    </citation>
    <scope>NUCLEOTIDE SEQUENCE</scope>
    <source>
        <strain evidence="2">Houghton</strain>
    </source>
</reference>
<evidence type="ECO:0000256" key="1">
    <source>
        <dbReference type="SAM" id="SignalP"/>
    </source>
</evidence>
<dbReference type="Proteomes" id="UP000018050">
    <property type="component" value="Unassembled WGS sequence"/>
</dbReference>
<dbReference type="RefSeq" id="XP_013249722.1">
    <property type="nucleotide sequence ID" value="XM_013394268.1"/>
</dbReference>
<proteinExistence type="predicted"/>
<name>U6GL53_EIMAC</name>
<organism evidence="2 3">
    <name type="scientific">Eimeria acervulina</name>
    <name type="common">Coccidian parasite</name>
    <dbReference type="NCBI Taxonomy" id="5801"/>
    <lineage>
        <taxon>Eukaryota</taxon>
        <taxon>Sar</taxon>
        <taxon>Alveolata</taxon>
        <taxon>Apicomplexa</taxon>
        <taxon>Conoidasida</taxon>
        <taxon>Coccidia</taxon>
        <taxon>Eucoccidiorida</taxon>
        <taxon>Eimeriorina</taxon>
        <taxon>Eimeriidae</taxon>
        <taxon>Eimeria</taxon>
    </lineage>
</organism>
<keyword evidence="1" id="KW-0732">Signal</keyword>
<accession>U6GL53</accession>
<reference evidence="2" key="2">
    <citation type="submission" date="2013-10" db="EMBL/GenBank/DDBJ databases">
        <authorList>
            <person name="Aslett M."/>
        </authorList>
    </citation>
    <scope>NUCLEOTIDE SEQUENCE</scope>
    <source>
        <strain evidence="2">Houghton</strain>
    </source>
</reference>
<dbReference type="GeneID" id="25273122"/>